<organism evidence="2 3">
    <name type="scientific">[Clostridium] cellulosi</name>
    <dbReference type="NCBI Taxonomy" id="29343"/>
    <lineage>
        <taxon>Bacteria</taxon>
        <taxon>Bacillati</taxon>
        <taxon>Bacillota</taxon>
        <taxon>Clostridia</taxon>
        <taxon>Eubacteriales</taxon>
        <taxon>Oscillospiraceae</taxon>
        <taxon>Oscillospiraceae incertae sedis</taxon>
    </lineage>
</organism>
<keyword evidence="3" id="KW-1185">Reference proteome</keyword>
<sequence length="143" mass="16108">MICSKCGKNESKYETRLGFLCLECYNNSLKKVDEPSIKCSVCGRTIFSGDFYASGEDNETFCLHCLNDRSDKATNTNEDKINRPVHLKKGNRPAHILPKIMYVFSVVPVILYTILGIVNFNTSYGHSVLTIFYYSISVLNIGC</sequence>
<name>A0A078KUW1_9FIRM</name>
<dbReference type="AlphaFoldDB" id="A0A078KUW1"/>
<protein>
    <submittedName>
        <fullName evidence="2">Uncharacterized protein</fullName>
    </submittedName>
</protein>
<dbReference type="Proteomes" id="UP000032431">
    <property type="component" value="Chromosome I"/>
</dbReference>
<gene>
    <name evidence="2" type="ORF">CCDG5_1867</name>
</gene>
<dbReference type="HOGENOM" id="CLU_1802739_0_0_9"/>
<dbReference type="KEGG" id="ccel:CCDG5_1867"/>
<feature type="transmembrane region" description="Helical" evidence="1">
    <location>
        <begin position="96"/>
        <end position="118"/>
    </location>
</feature>
<feature type="transmembrane region" description="Helical" evidence="1">
    <location>
        <begin position="124"/>
        <end position="142"/>
    </location>
</feature>
<dbReference type="PATRIC" id="fig|29343.3.peg.1962"/>
<evidence type="ECO:0000313" key="2">
    <source>
        <dbReference type="EMBL" id="CDZ24965.1"/>
    </source>
</evidence>
<accession>A0A078KUW1</accession>
<evidence type="ECO:0000313" key="3">
    <source>
        <dbReference type="Proteomes" id="UP000032431"/>
    </source>
</evidence>
<reference evidence="3" key="1">
    <citation type="submission" date="2014-07" db="EMBL/GenBank/DDBJ databases">
        <authorList>
            <person name="Wibberg D."/>
        </authorList>
    </citation>
    <scope>NUCLEOTIDE SEQUENCE [LARGE SCALE GENOMIC DNA]</scope>
    <source>
        <strain evidence="3">DG5</strain>
    </source>
</reference>
<keyword evidence="1" id="KW-1133">Transmembrane helix</keyword>
<keyword evidence="1" id="KW-0812">Transmembrane</keyword>
<keyword evidence="1" id="KW-0472">Membrane</keyword>
<proteinExistence type="predicted"/>
<evidence type="ECO:0000256" key="1">
    <source>
        <dbReference type="SAM" id="Phobius"/>
    </source>
</evidence>
<dbReference type="EMBL" id="LM995447">
    <property type="protein sequence ID" value="CDZ24965.1"/>
    <property type="molecule type" value="Genomic_DNA"/>
</dbReference>